<dbReference type="SUPFAM" id="SSF55920">
    <property type="entry name" value="Creatinase/aminopeptidase"/>
    <property type="match status" value="1"/>
</dbReference>
<dbReference type="OrthoDB" id="9806388at2"/>
<dbReference type="Pfam" id="PF00557">
    <property type="entry name" value="Peptidase_M24"/>
    <property type="match status" value="1"/>
</dbReference>
<name>A0A1G7ZV72_9ACTN</name>
<dbReference type="SUPFAM" id="SSF53092">
    <property type="entry name" value="Creatinase/prolidase N-terminal domain"/>
    <property type="match status" value="1"/>
</dbReference>
<dbReference type="RefSeq" id="WP_093170911.1">
    <property type="nucleotide sequence ID" value="NZ_FNCN01000011.1"/>
</dbReference>
<accession>A0A1G7ZV72</accession>
<dbReference type="InterPro" id="IPR000587">
    <property type="entry name" value="Creatinase_N"/>
</dbReference>
<evidence type="ECO:0000259" key="2">
    <source>
        <dbReference type="Pfam" id="PF01321"/>
    </source>
</evidence>
<dbReference type="AlphaFoldDB" id="A0A1G7ZV72"/>
<evidence type="ECO:0000313" key="3">
    <source>
        <dbReference type="EMBL" id="SDH12578.1"/>
    </source>
</evidence>
<evidence type="ECO:0000313" key="4">
    <source>
        <dbReference type="Proteomes" id="UP000198923"/>
    </source>
</evidence>
<feature type="domain" description="Peptidase M24" evidence="1">
    <location>
        <begin position="172"/>
        <end position="375"/>
    </location>
</feature>
<keyword evidence="3" id="KW-0031">Aminopeptidase</keyword>
<dbReference type="Gene3D" id="3.90.230.10">
    <property type="entry name" value="Creatinase/methionine aminopeptidase superfamily"/>
    <property type="match status" value="1"/>
</dbReference>
<keyword evidence="3" id="KW-0378">Hydrolase</keyword>
<reference evidence="3 4" key="1">
    <citation type="submission" date="2016-10" db="EMBL/GenBank/DDBJ databases">
        <authorList>
            <person name="de Groot N.N."/>
        </authorList>
    </citation>
    <scope>NUCLEOTIDE SEQUENCE [LARGE SCALE GENOMIC DNA]</scope>
    <source>
        <strain evidence="3 4">CPCC 201354</strain>
    </source>
</reference>
<dbReference type="GO" id="GO:0004177">
    <property type="term" value="F:aminopeptidase activity"/>
    <property type="evidence" value="ECO:0007669"/>
    <property type="project" value="UniProtKB-KW"/>
</dbReference>
<gene>
    <name evidence="3" type="ORF">SAMN05421505_111218</name>
</gene>
<evidence type="ECO:0000259" key="1">
    <source>
        <dbReference type="Pfam" id="PF00557"/>
    </source>
</evidence>
<dbReference type="PANTHER" id="PTHR46112:SF2">
    <property type="entry name" value="XAA-PRO AMINOPEPTIDASE P-RELATED"/>
    <property type="match status" value="1"/>
</dbReference>
<keyword evidence="4" id="KW-1185">Reference proteome</keyword>
<proteinExistence type="predicted"/>
<feature type="domain" description="Creatinase N-terminal" evidence="2">
    <location>
        <begin position="21"/>
        <end position="162"/>
    </location>
</feature>
<keyword evidence="3" id="KW-0645">Protease</keyword>
<organism evidence="3 4">
    <name type="scientific">Sinosporangium album</name>
    <dbReference type="NCBI Taxonomy" id="504805"/>
    <lineage>
        <taxon>Bacteria</taxon>
        <taxon>Bacillati</taxon>
        <taxon>Actinomycetota</taxon>
        <taxon>Actinomycetes</taxon>
        <taxon>Streptosporangiales</taxon>
        <taxon>Streptosporangiaceae</taxon>
        <taxon>Sinosporangium</taxon>
    </lineage>
</organism>
<dbReference type="InterPro" id="IPR000994">
    <property type="entry name" value="Pept_M24"/>
</dbReference>
<dbReference type="CDD" id="cd01066">
    <property type="entry name" value="APP_MetAP"/>
    <property type="match status" value="1"/>
</dbReference>
<dbReference type="STRING" id="504805.SAMN05421505_111218"/>
<dbReference type="InterPro" id="IPR036005">
    <property type="entry name" value="Creatinase/aminopeptidase-like"/>
</dbReference>
<sequence>MTDKSTSAGKPRLSPAERDRRHALVRGYLRDAEVDAVIASGFNAFYLTNGLPGENFAILPTDESTPLTGFVNGRHIADIPVQTLLDAQDWVTDIRPASDFVHSPMQVGDTAAMVGRIKELGIGRGGRVGVDAGLSHLVVEQLSAALPGVELVQLADVFISARTLKSEEEQAMIQEACRIWDSAVESIRRFARPGRLGAEIVHEGIRAMWDEGADMDTWLFLSFGKHASQNPAVAELCHSREVQRGDMLTLTAMARYGGYAGHTDHQISVGEPSALHTAMFESIRAVREEVLSHVKPGALHSELTVAYRKAAQETPFQFSHHSQIHQFGIAVPEYPGSKHRVKQEFVPGKQEQPDFVLAPGMVYSISPTLISADGKDTFLGGTALVVTEDGYRMLQKHEIEILVTDGA</sequence>
<dbReference type="InterPro" id="IPR050659">
    <property type="entry name" value="Peptidase_M24B"/>
</dbReference>
<dbReference type="Proteomes" id="UP000198923">
    <property type="component" value="Unassembled WGS sequence"/>
</dbReference>
<dbReference type="Gene3D" id="3.40.350.10">
    <property type="entry name" value="Creatinase/prolidase N-terminal domain"/>
    <property type="match status" value="1"/>
</dbReference>
<dbReference type="InterPro" id="IPR029149">
    <property type="entry name" value="Creatin/AminoP/Spt16_N"/>
</dbReference>
<dbReference type="PANTHER" id="PTHR46112">
    <property type="entry name" value="AMINOPEPTIDASE"/>
    <property type="match status" value="1"/>
</dbReference>
<protein>
    <submittedName>
        <fullName evidence="3">Xaa-Pro aminopeptidase</fullName>
    </submittedName>
</protein>
<dbReference type="Pfam" id="PF01321">
    <property type="entry name" value="Creatinase_N"/>
    <property type="match status" value="1"/>
</dbReference>
<dbReference type="EMBL" id="FNCN01000011">
    <property type="protein sequence ID" value="SDH12578.1"/>
    <property type="molecule type" value="Genomic_DNA"/>
</dbReference>